<keyword evidence="2 5" id="KW-0812">Transmembrane</keyword>
<proteinExistence type="predicted"/>
<comment type="caution">
    <text evidence="8">The sequence shown here is derived from an EMBL/GenBank/DDBJ whole genome shotgun (WGS) entry which is preliminary data.</text>
</comment>
<name>A0A2B4SZ67_STYPI</name>
<evidence type="ECO:0000256" key="4">
    <source>
        <dbReference type="ARBA" id="ARBA00023136"/>
    </source>
</evidence>
<dbReference type="InterPro" id="IPR006029">
    <property type="entry name" value="Neurotrans-gated_channel_TM"/>
</dbReference>
<dbReference type="CDD" id="cd18997">
    <property type="entry name" value="LGIC_ECD_nAChR"/>
    <property type="match status" value="2"/>
</dbReference>
<comment type="subcellular location">
    <subcellularLocation>
        <location evidence="1">Membrane</location>
        <topology evidence="1">Multi-pass membrane protein</topology>
    </subcellularLocation>
</comment>
<keyword evidence="9" id="KW-1185">Reference proteome</keyword>
<dbReference type="Gene3D" id="1.20.58.390">
    <property type="entry name" value="Neurotransmitter-gated ion-channel transmembrane domain"/>
    <property type="match status" value="3"/>
</dbReference>
<dbReference type="Gene3D" id="2.70.170.10">
    <property type="entry name" value="Neurotransmitter-gated ion-channel ligand-binding domain"/>
    <property type="match status" value="3"/>
</dbReference>
<dbReference type="InterPro" id="IPR006202">
    <property type="entry name" value="Neur_chan_lig-bd"/>
</dbReference>
<feature type="transmembrane region" description="Helical" evidence="5">
    <location>
        <begin position="226"/>
        <end position="247"/>
    </location>
</feature>
<dbReference type="FunFam" id="2.70.170.10:FF:000028">
    <property type="entry name" value="AcetylCholine Receptor"/>
    <property type="match status" value="1"/>
</dbReference>
<keyword evidence="4 5" id="KW-0472">Membrane</keyword>
<accession>A0A2B4SZ67</accession>
<dbReference type="FunFam" id="2.70.170.10:FF:000060">
    <property type="entry name" value="Nicotinic acetylcholine receptor subunit alpha4"/>
    <property type="match status" value="1"/>
</dbReference>
<evidence type="ECO:0000256" key="1">
    <source>
        <dbReference type="ARBA" id="ARBA00004141"/>
    </source>
</evidence>
<gene>
    <name evidence="8" type="primary">CHRNA7</name>
    <name evidence="8" type="ORF">AWC38_SpisGene471</name>
</gene>
<dbReference type="InterPro" id="IPR006201">
    <property type="entry name" value="Neur_channel"/>
</dbReference>
<feature type="transmembrane region" description="Helical" evidence="5">
    <location>
        <begin position="959"/>
        <end position="979"/>
    </location>
</feature>
<evidence type="ECO:0000259" key="6">
    <source>
        <dbReference type="Pfam" id="PF02931"/>
    </source>
</evidence>
<evidence type="ECO:0000313" key="9">
    <source>
        <dbReference type="Proteomes" id="UP000225706"/>
    </source>
</evidence>
<dbReference type="CDD" id="cd19051">
    <property type="entry name" value="LGIC_TM_cation"/>
    <property type="match status" value="2"/>
</dbReference>
<dbReference type="OrthoDB" id="5954952at2759"/>
<dbReference type="GO" id="GO:0005230">
    <property type="term" value="F:extracellular ligand-gated monoatomic ion channel activity"/>
    <property type="evidence" value="ECO:0007669"/>
    <property type="project" value="InterPro"/>
</dbReference>
<organism evidence="8 9">
    <name type="scientific">Stylophora pistillata</name>
    <name type="common">Smooth cauliflower coral</name>
    <dbReference type="NCBI Taxonomy" id="50429"/>
    <lineage>
        <taxon>Eukaryota</taxon>
        <taxon>Metazoa</taxon>
        <taxon>Cnidaria</taxon>
        <taxon>Anthozoa</taxon>
        <taxon>Hexacorallia</taxon>
        <taxon>Scleractinia</taxon>
        <taxon>Astrocoeniina</taxon>
        <taxon>Pocilloporidae</taxon>
        <taxon>Stylophora</taxon>
    </lineage>
</organism>
<feature type="domain" description="Neurotransmitter-gated ion-channel ligand-binding" evidence="6">
    <location>
        <begin position="576"/>
        <end position="685"/>
    </location>
</feature>
<dbReference type="EMBL" id="LSMT01000003">
    <property type="protein sequence ID" value="PFX34596.1"/>
    <property type="molecule type" value="Genomic_DNA"/>
</dbReference>
<dbReference type="STRING" id="50429.A0A2B4SZ67"/>
<dbReference type="InterPro" id="IPR036734">
    <property type="entry name" value="Neur_chan_lig-bd_sf"/>
</dbReference>
<sequence length="982" mass="112259">MSPDREELTLFRDLFDGYDKRLRPALRKEDNVTVTLGISVHQLIDIDERNELMRLSVWVRQGGESARVKRDEQNLTVDDSTDGSLARFKSQIKVSSDGTNLWLSPVILISSCKIYVKYFPFDEQHCKLKFGSWTYDGFQLDLRPEADKGVSDKFVSNGEWDLVAVPCKRNIVKYVCCPEPYPDVTYEVQIRRRTLFFFFNMIIPCLVIVGLTILSFYLPPDSGERISLVITNLLAMTVFMLLVAEIIPPTSDAVSIISTFYSCCIFEVGIALIGTCVVLKYHFSNPSIHKMPNWLRFVVLHCLGKLFHKKLRDNNSENPLETGAPFEKRKLMRSDNGYIEAFSPRNEALNQRFGLLERRLSGLASGKWTTEGMTSSDDREHRRSYVGKDVTEETRYDDQNSLTKAISHKQGVIASALEKLVEAQEAQDEEGKQREEWMMAASIVDTTCIASLSSFFFHFGSHIIDGDYDERLVEFLLSHSKSRRPVLSIKDNVTVQFGITLNQIIDVVERHQILKLSLFIRQGRCNGIIDVKCVLTKLCAYRNIIKFTGVTDILFSTYWGIFFSIYSADDSSDGAQDRMKTKIKVNHNGTNTWLAPSILQSSCKIDVHYFPFDEQTCSLKFGSWTYDAWRVDMKAEIALADTKTTQVNGEWDLVGFPCKRNVMKYECCPEPYSDVTCTLKLRRRTTYFFVNLIVPCFLITQAGERITLVITTLLALTVFMLIVADILPQTSEVVPIISVYFLSILVEVGLSLMATVLVLKCYFTNPSFSEVPFWIRLVIIQWLGKLLKIEVKRKRRQMRKKEEKAADEDKKSHRPLSIAESLDPNFNLIHQRFASRRNTEANINLLEHHNAHKCGTCHEMTVDMLHLGHGVHSRNISTYPSRASVRRESLYDNAPMNDNDLNANASANSNPNPLISAMLHQQEHLVHYVKKLVRAVEEQDEYDSKKEEWILVAEILDSFFLYLFVIIMIGSTVMIFSVGTSV</sequence>
<dbReference type="PROSITE" id="PS00236">
    <property type="entry name" value="NEUROTR_ION_CHANNEL"/>
    <property type="match status" value="2"/>
</dbReference>
<dbReference type="GO" id="GO:0016020">
    <property type="term" value="C:membrane"/>
    <property type="evidence" value="ECO:0007669"/>
    <property type="project" value="UniProtKB-SubCell"/>
</dbReference>
<dbReference type="AlphaFoldDB" id="A0A2B4SZ67"/>
<keyword evidence="8" id="KW-0675">Receptor</keyword>
<feature type="transmembrane region" description="Helical" evidence="5">
    <location>
        <begin position="708"/>
        <end position="727"/>
    </location>
</feature>
<dbReference type="PANTHER" id="PTHR18945">
    <property type="entry name" value="NEUROTRANSMITTER GATED ION CHANNEL"/>
    <property type="match status" value="1"/>
</dbReference>
<reference evidence="9" key="1">
    <citation type="journal article" date="2017" name="bioRxiv">
        <title>Comparative analysis of the genomes of Stylophora pistillata and Acropora digitifera provides evidence for extensive differences between species of corals.</title>
        <authorList>
            <person name="Voolstra C.R."/>
            <person name="Li Y."/>
            <person name="Liew Y.J."/>
            <person name="Baumgarten S."/>
            <person name="Zoccola D."/>
            <person name="Flot J.-F."/>
            <person name="Tambutte S."/>
            <person name="Allemand D."/>
            <person name="Aranda M."/>
        </authorList>
    </citation>
    <scope>NUCLEOTIDE SEQUENCE [LARGE SCALE GENOMIC DNA]</scope>
</reference>
<dbReference type="InterPro" id="IPR018000">
    <property type="entry name" value="Neurotransmitter_ion_chnl_CS"/>
</dbReference>
<dbReference type="Pfam" id="PF02932">
    <property type="entry name" value="Neur_chan_memb"/>
    <property type="match status" value="2"/>
</dbReference>
<evidence type="ECO:0000256" key="2">
    <source>
        <dbReference type="ARBA" id="ARBA00022692"/>
    </source>
</evidence>
<dbReference type="InterPro" id="IPR038050">
    <property type="entry name" value="Neuro_actylchol_rec"/>
</dbReference>
<keyword evidence="3 5" id="KW-1133">Transmembrane helix</keyword>
<feature type="transmembrane region" description="Helical" evidence="5">
    <location>
        <begin position="771"/>
        <end position="791"/>
    </location>
</feature>
<dbReference type="InterPro" id="IPR036719">
    <property type="entry name" value="Neuro-gated_channel_TM_sf"/>
</dbReference>
<feature type="transmembrane region" description="Helical" evidence="5">
    <location>
        <begin position="195"/>
        <end position="219"/>
    </location>
</feature>
<evidence type="ECO:0000313" key="8">
    <source>
        <dbReference type="EMBL" id="PFX34596.1"/>
    </source>
</evidence>
<feature type="domain" description="Neurotransmitter-gated ion-channel transmembrane" evidence="7">
    <location>
        <begin position="201"/>
        <end position="459"/>
    </location>
</feature>
<feature type="domain" description="Neurotransmitter-gated ion-channel transmembrane" evidence="7">
    <location>
        <begin position="697"/>
        <end position="976"/>
    </location>
</feature>
<feature type="transmembrane region" description="Helical" evidence="5">
    <location>
        <begin position="685"/>
        <end position="702"/>
    </location>
</feature>
<evidence type="ECO:0000256" key="5">
    <source>
        <dbReference type="SAM" id="Phobius"/>
    </source>
</evidence>
<dbReference type="FunFam" id="1.20.58.390:FF:000073">
    <property type="entry name" value="Neuronal acetylcholine receptor subunit alpha-9-II"/>
    <property type="match status" value="1"/>
</dbReference>
<feature type="domain" description="Neurotransmitter-gated ion-channel ligand-binding" evidence="6">
    <location>
        <begin position="86"/>
        <end position="194"/>
    </location>
</feature>
<feature type="transmembrane region" description="Helical" evidence="5">
    <location>
        <begin position="259"/>
        <end position="281"/>
    </location>
</feature>
<dbReference type="Pfam" id="PF02931">
    <property type="entry name" value="Neur_chan_LBD"/>
    <property type="match status" value="3"/>
</dbReference>
<dbReference type="GO" id="GO:0004888">
    <property type="term" value="F:transmembrane signaling receptor activity"/>
    <property type="evidence" value="ECO:0007669"/>
    <property type="project" value="InterPro"/>
</dbReference>
<dbReference type="SUPFAM" id="SSF90112">
    <property type="entry name" value="Neurotransmitter-gated ion-channel transmembrane pore"/>
    <property type="match status" value="2"/>
</dbReference>
<dbReference type="Proteomes" id="UP000225706">
    <property type="component" value="Unassembled WGS sequence"/>
</dbReference>
<dbReference type="SUPFAM" id="SSF63712">
    <property type="entry name" value="Nicotinic receptor ligand binding domain-like"/>
    <property type="match status" value="2"/>
</dbReference>
<feature type="transmembrane region" description="Helical" evidence="5">
    <location>
        <begin position="739"/>
        <end position="759"/>
    </location>
</feature>
<evidence type="ECO:0000256" key="3">
    <source>
        <dbReference type="ARBA" id="ARBA00022989"/>
    </source>
</evidence>
<protein>
    <submittedName>
        <fullName evidence="8">Neuronal acetylcholine receptor subunit alpha-7</fullName>
    </submittedName>
</protein>
<evidence type="ECO:0000259" key="7">
    <source>
        <dbReference type="Pfam" id="PF02932"/>
    </source>
</evidence>
<feature type="domain" description="Neurotransmitter-gated ion-channel ligand-binding" evidence="6">
    <location>
        <begin position="9"/>
        <end position="61"/>
    </location>
</feature>